<evidence type="ECO:0000259" key="7">
    <source>
        <dbReference type="Pfam" id="PF00425"/>
    </source>
</evidence>
<evidence type="ECO:0000256" key="1">
    <source>
        <dbReference type="ARBA" id="ARBA00005970"/>
    </source>
</evidence>
<sequence length="752" mass="79890">MRTLLVDNHDSYTFNLFQLLAEVNGTDPVVLANDDDALATVDLAGFDNIVVSPGPGHPAVARDLGRVPALLAGTDLPVLGVCLGHQALAWLSGGTVRPAPRPEHGRLARITHRGDELFAGVPAEFVAVRYHSLCVAEPLPPDYVATAWADDGVVMAIRHRARPRWGVQFHPESVASTFGRELLTNFRDLSTTARPRPSTKGTPTDRSAAAPLDPGAVSAGRTLDATAEPGGPTAPRVPSGLGIPASRDESGEPVPASRSGLGEPVSADEPRLRLLHAELPVSVDAEAAFETLFAGSPDCFWLDSSRVEPGLSRFSFLGDASGPLAETLSYRVGEAGVTIRSAAGSRVEPGTVFDVLRRQLARRRIDDPGLPFDLAGGYVGWFGYEVKADCGAAAAHRSPTPDSCWIFADRLVAVDHERGVTHLIALHRGDDRAARAWVTATRARLAAIPGPPRPAAHADGPGNGAGAAPDPVPHLVLDRAAYLDRIGECQRELRRGESYEICLTNAARVPYTGDDLALYRRLRRLNPAPYAVLLRTGGVCVYGSSPERFLRVTPAGRVETRPIKGTAPRDPDPVRDAELAARLAGDAKTRAESLMIVDLLRNDLGQVCRVGSVSVDRYLAVESYRTMHQLVSTVSGQLRPDVGAVDCVRHCFPGGSMTGAPKQRTMEILDRLEPAARGVYSGTLGYFGLTGGADLSIVIRTAVRYGDELHIGAGGAIVLDSDAAAEFDEVTLKAAAPLTAWYQASRVAAPVG</sequence>
<feature type="region of interest" description="Disordered" evidence="5">
    <location>
        <begin position="186"/>
        <end position="267"/>
    </location>
</feature>
<dbReference type="SUPFAM" id="SSF52317">
    <property type="entry name" value="Class I glutamine amidotransferase-like"/>
    <property type="match status" value="1"/>
</dbReference>
<protein>
    <recommendedName>
        <fullName evidence="2">aminodeoxychorismate synthase</fullName>
        <ecNumber evidence="2">2.6.1.85</ecNumber>
    </recommendedName>
</protein>
<feature type="region of interest" description="Disordered" evidence="5">
    <location>
        <begin position="448"/>
        <end position="470"/>
    </location>
</feature>
<dbReference type="EMBL" id="AP023354">
    <property type="protein sequence ID" value="BCJ29497.1"/>
    <property type="molecule type" value="Genomic_DNA"/>
</dbReference>
<dbReference type="InterPro" id="IPR005801">
    <property type="entry name" value="ADC_synthase"/>
</dbReference>
<dbReference type="InterPro" id="IPR006805">
    <property type="entry name" value="Anth_synth_I_N"/>
</dbReference>
<dbReference type="AlphaFoldDB" id="A0A810L2Q2"/>
<evidence type="ECO:0000313" key="10">
    <source>
        <dbReference type="Proteomes" id="UP000680750"/>
    </source>
</evidence>
<dbReference type="Gene3D" id="3.60.120.10">
    <property type="entry name" value="Anthranilate synthase"/>
    <property type="match status" value="1"/>
</dbReference>
<dbReference type="InterPro" id="IPR019999">
    <property type="entry name" value="Anth_synth_I-like"/>
</dbReference>
<dbReference type="InterPro" id="IPR015890">
    <property type="entry name" value="Chorismate_C"/>
</dbReference>
<dbReference type="GO" id="GO:0000162">
    <property type="term" value="P:L-tryptophan biosynthetic process"/>
    <property type="evidence" value="ECO:0007669"/>
    <property type="project" value="TreeGrafter"/>
</dbReference>
<gene>
    <name evidence="9" type="ORF">Asera_36050</name>
</gene>
<dbReference type="Pfam" id="PF00425">
    <property type="entry name" value="Chorismate_bind"/>
    <property type="match status" value="1"/>
</dbReference>
<dbReference type="Pfam" id="PF04715">
    <property type="entry name" value="Anth_synt_I_N"/>
    <property type="match status" value="1"/>
</dbReference>
<dbReference type="InterPro" id="IPR029062">
    <property type="entry name" value="Class_I_gatase-like"/>
</dbReference>
<dbReference type="CDD" id="cd01743">
    <property type="entry name" value="GATase1_Anthranilate_Synthase"/>
    <property type="match status" value="1"/>
</dbReference>
<dbReference type="Gene3D" id="3.40.50.880">
    <property type="match status" value="1"/>
</dbReference>
<dbReference type="GO" id="GO:0005737">
    <property type="term" value="C:cytoplasm"/>
    <property type="evidence" value="ECO:0007669"/>
    <property type="project" value="TreeGrafter"/>
</dbReference>
<accession>A0A810L2Q2</accession>
<evidence type="ECO:0000313" key="9">
    <source>
        <dbReference type="EMBL" id="BCJ29497.1"/>
    </source>
</evidence>
<dbReference type="PROSITE" id="PS51273">
    <property type="entry name" value="GATASE_TYPE_1"/>
    <property type="match status" value="1"/>
</dbReference>
<dbReference type="PRINTS" id="PR00099">
    <property type="entry name" value="CPSGATASE"/>
</dbReference>
<dbReference type="Pfam" id="PF00117">
    <property type="entry name" value="GATase"/>
    <property type="match status" value="1"/>
</dbReference>
<dbReference type="SUPFAM" id="SSF56322">
    <property type="entry name" value="ADC synthase"/>
    <property type="match status" value="1"/>
</dbReference>
<dbReference type="NCBIfam" id="TIGR00566">
    <property type="entry name" value="trpG_papA"/>
    <property type="match status" value="1"/>
</dbReference>
<dbReference type="InterPro" id="IPR017926">
    <property type="entry name" value="GATASE"/>
</dbReference>
<feature type="domain" description="Glutamine amidotransferase" evidence="6">
    <location>
        <begin position="4"/>
        <end position="186"/>
    </location>
</feature>
<dbReference type="KEGG" id="aser:Asera_36050"/>
<feature type="compositionally biased region" description="Polar residues" evidence="5">
    <location>
        <begin position="187"/>
        <end position="205"/>
    </location>
</feature>
<dbReference type="PANTHER" id="PTHR11236:SF18">
    <property type="entry name" value="AMINODEOXYCHORISMATE SYNTHASE"/>
    <property type="match status" value="1"/>
</dbReference>
<reference evidence="9" key="1">
    <citation type="submission" date="2020-08" db="EMBL/GenBank/DDBJ databases">
        <title>Whole genome shotgun sequence of Actinocatenispora sera NBRC 101916.</title>
        <authorList>
            <person name="Komaki H."/>
            <person name="Tamura T."/>
        </authorList>
    </citation>
    <scope>NUCLEOTIDE SEQUENCE</scope>
    <source>
        <strain evidence="9">NBRC 101916</strain>
    </source>
</reference>
<evidence type="ECO:0000259" key="6">
    <source>
        <dbReference type="Pfam" id="PF00117"/>
    </source>
</evidence>
<evidence type="ECO:0000256" key="3">
    <source>
        <dbReference type="ARBA" id="ARBA00022679"/>
    </source>
</evidence>
<evidence type="ECO:0000256" key="5">
    <source>
        <dbReference type="SAM" id="MobiDB-lite"/>
    </source>
</evidence>
<dbReference type="PRINTS" id="PR00097">
    <property type="entry name" value="ANTSNTHASEII"/>
</dbReference>
<dbReference type="EC" id="2.6.1.85" evidence="2"/>
<organism evidence="9 10">
    <name type="scientific">Actinocatenispora sera</name>
    <dbReference type="NCBI Taxonomy" id="390989"/>
    <lineage>
        <taxon>Bacteria</taxon>
        <taxon>Bacillati</taxon>
        <taxon>Actinomycetota</taxon>
        <taxon>Actinomycetes</taxon>
        <taxon>Micromonosporales</taxon>
        <taxon>Micromonosporaceae</taxon>
        <taxon>Actinocatenispora</taxon>
    </lineage>
</organism>
<keyword evidence="10" id="KW-1185">Reference proteome</keyword>
<keyword evidence="3" id="KW-0808">Transferase</keyword>
<dbReference type="RefSeq" id="WP_244843932.1">
    <property type="nucleotide sequence ID" value="NZ_AP023354.1"/>
</dbReference>
<dbReference type="GO" id="GO:0008153">
    <property type="term" value="P:4-aminobenzoate biosynthetic process"/>
    <property type="evidence" value="ECO:0007669"/>
    <property type="project" value="TreeGrafter"/>
</dbReference>
<dbReference type="InterPro" id="IPR006221">
    <property type="entry name" value="TrpG/PapA_dom"/>
</dbReference>
<comment type="similarity">
    <text evidence="1">In the C-terminal section; belongs to the anthranilate synthase component I family.</text>
</comment>
<dbReference type="GO" id="GO:0046820">
    <property type="term" value="F:4-amino-4-deoxychorismate synthase activity"/>
    <property type="evidence" value="ECO:0007669"/>
    <property type="project" value="UniProtKB-EC"/>
</dbReference>
<dbReference type="Proteomes" id="UP000680750">
    <property type="component" value="Chromosome"/>
</dbReference>
<evidence type="ECO:0000256" key="4">
    <source>
        <dbReference type="ARBA" id="ARBA00022962"/>
    </source>
</evidence>
<evidence type="ECO:0000256" key="2">
    <source>
        <dbReference type="ARBA" id="ARBA00013139"/>
    </source>
</evidence>
<proteinExistence type="inferred from homology"/>
<dbReference type="PRINTS" id="PR00096">
    <property type="entry name" value="GATASE"/>
</dbReference>
<feature type="domain" description="Anthranilate synthase component I N-terminal" evidence="8">
    <location>
        <begin position="294"/>
        <end position="421"/>
    </location>
</feature>
<keyword evidence="4" id="KW-0315">Glutamine amidotransferase</keyword>
<feature type="domain" description="Chorismate-utilising enzyme C-terminal" evidence="7">
    <location>
        <begin position="479"/>
        <end position="733"/>
    </location>
</feature>
<evidence type="ECO:0000259" key="8">
    <source>
        <dbReference type="Pfam" id="PF04715"/>
    </source>
</evidence>
<name>A0A810L2Q2_9ACTN</name>
<dbReference type="PANTHER" id="PTHR11236">
    <property type="entry name" value="AMINOBENZOATE/ANTHRANILATE SYNTHASE"/>
    <property type="match status" value="1"/>
</dbReference>